<evidence type="ECO:0000256" key="4">
    <source>
        <dbReference type="ARBA" id="ARBA00022801"/>
    </source>
</evidence>
<keyword evidence="3 6" id="KW-0255">Endonuclease</keyword>
<dbReference type="Gene3D" id="3.30.230.10">
    <property type="match status" value="1"/>
</dbReference>
<sequence>MLSPRNRMRRRADFDTALRHGRRAGRNALSVALFVPQDTPDQPGGDAPPRVGFSVSKAVGKAVVRKRVQRRLRHLMRERVGSLPAGSLLVVRAKPQAALLDYSELAAQLDSALRAVTRPRGQSSHRTRASREATSAHTTAVGEQPTQ</sequence>
<dbReference type="GO" id="GO:0001682">
    <property type="term" value="P:tRNA 5'-leader removal"/>
    <property type="evidence" value="ECO:0007669"/>
    <property type="project" value="UniProtKB-UniRule"/>
</dbReference>
<dbReference type="RefSeq" id="WP_011293533.1">
    <property type="nucleotide sequence ID" value="NZ_AOSG01000001.1"/>
</dbReference>
<feature type="region of interest" description="Disordered" evidence="8">
    <location>
        <begin position="117"/>
        <end position="147"/>
    </location>
</feature>
<dbReference type="GO" id="GO:0042781">
    <property type="term" value="F:3'-tRNA processing endoribonuclease activity"/>
    <property type="evidence" value="ECO:0007669"/>
    <property type="project" value="TreeGrafter"/>
</dbReference>
<organism evidence="9 10">
    <name type="scientific">Thermobifida fusca TM51</name>
    <dbReference type="NCBI Taxonomy" id="1169414"/>
    <lineage>
        <taxon>Bacteria</taxon>
        <taxon>Bacillati</taxon>
        <taxon>Actinomycetota</taxon>
        <taxon>Actinomycetes</taxon>
        <taxon>Streptosporangiales</taxon>
        <taxon>Nocardiopsidaceae</taxon>
        <taxon>Thermobifida</taxon>
    </lineage>
</organism>
<dbReference type="PANTHER" id="PTHR33992:SF1">
    <property type="entry name" value="RIBONUCLEASE P PROTEIN COMPONENT"/>
    <property type="match status" value="1"/>
</dbReference>
<evidence type="ECO:0000256" key="6">
    <source>
        <dbReference type="HAMAP-Rule" id="MF_00227"/>
    </source>
</evidence>
<dbReference type="InterPro" id="IPR014721">
    <property type="entry name" value="Ribsml_uS5_D2-typ_fold_subgr"/>
</dbReference>
<comment type="function">
    <text evidence="6">RNaseP catalyzes the removal of the 5'-leader sequence from pre-tRNA to produce the mature 5'-terminus. It can also cleave other RNA substrates such as 4.5S RNA. The protein component plays an auxiliary but essential role in vivo by binding to the 5'-leader sequence and broadening the substrate specificity of the ribozyme.</text>
</comment>
<reference evidence="9 10" key="1">
    <citation type="journal article" date="2013" name="Genome Announc.">
        <title>Draft Genome Sequence of the Lignocellulose Decomposer Thermobifida fusca Strain TM51.</title>
        <authorList>
            <person name="Toth A."/>
            <person name="Barna T."/>
            <person name="Nagy I."/>
            <person name="Horvath B."/>
            <person name="Nagy I."/>
            <person name="Tancsics A."/>
            <person name="Kriszt B."/>
            <person name="Baka E."/>
            <person name="Fekete C."/>
            <person name="Kukolya J."/>
        </authorList>
    </citation>
    <scope>NUCLEOTIDE SEQUENCE [LARGE SCALE GENOMIC DNA]</scope>
    <source>
        <strain evidence="9 10">TM51</strain>
    </source>
</reference>
<evidence type="ECO:0000256" key="5">
    <source>
        <dbReference type="ARBA" id="ARBA00022884"/>
    </source>
</evidence>
<evidence type="ECO:0000256" key="8">
    <source>
        <dbReference type="SAM" id="MobiDB-lite"/>
    </source>
</evidence>
<dbReference type="Proteomes" id="UP000014184">
    <property type="component" value="Unassembled WGS sequence"/>
</dbReference>
<gene>
    <name evidence="6" type="primary">rnpA</name>
    <name evidence="9" type="ORF">TM51_00320</name>
</gene>
<dbReference type="PANTHER" id="PTHR33992">
    <property type="entry name" value="RIBONUCLEASE P PROTEIN COMPONENT"/>
    <property type="match status" value="1"/>
</dbReference>
<dbReference type="HAMAP" id="MF_00227">
    <property type="entry name" value="RNase_P"/>
    <property type="match status" value="1"/>
</dbReference>
<dbReference type="EC" id="3.1.26.5" evidence="6 7"/>
<dbReference type="NCBIfam" id="TIGR00188">
    <property type="entry name" value="rnpA"/>
    <property type="match status" value="1"/>
</dbReference>
<comment type="catalytic activity">
    <reaction evidence="6">
        <text>Endonucleolytic cleavage of RNA, removing 5'-extranucleotides from tRNA precursor.</text>
        <dbReference type="EC" id="3.1.26.5"/>
    </reaction>
</comment>
<proteinExistence type="inferred from homology"/>
<dbReference type="AlphaFoldDB" id="A0A9P2TD79"/>
<dbReference type="GO" id="GO:0030677">
    <property type="term" value="C:ribonuclease P complex"/>
    <property type="evidence" value="ECO:0007669"/>
    <property type="project" value="TreeGrafter"/>
</dbReference>
<comment type="caution">
    <text evidence="9">The sequence shown here is derived from an EMBL/GenBank/DDBJ whole genome shotgun (WGS) entry which is preliminary data.</text>
</comment>
<dbReference type="EMBL" id="AOSG01000001">
    <property type="protein sequence ID" value="EOR72860.1"/>
    <property type="molecule type" value="Genomic_DNA"/>
</dbReference>
<keyword evidence="1 6" id="KW-0819">tRNA processing</keyword>
<dbReference type="SMR" id="A0A9P2TD79"/>
<comment type="subunit">
    <text evidence="6">Consists of a catalytic RNA component (M1 or rnpB) and a protein subunit.</text>
</comment>
<keyword evidence="10" id="KW-1185">Reference proteome</keyword>
<keyword evidence="2 6" id="KW-0540">Nuclease</keyword>
<accession>A0A9P2TD79</accession>
<name>A0A9P2TD79_THEFU</name>
<dbReference type="GO" id="GO:0000049">
    <property type="term" value="F:tRNA binding"/>
    <property type="evidence" value="ECO:0007669"/>
    <property type="project" value="UniProtKB-UniRule"/>
</dbReference>
<protein>
    <recommendedName>
        <fullName evidence="6 7">Ribonuclease P protein component</fullName>
        <shortName evidence="6">RNase P protein</shortName>
        <shortName evidence="6">RNaseP protein</shortName>
        <ecNumber evidence="6 7">3.1.26.5</ecNumber>
    </recommendedName>
    <alternativeName>
        <fullName evidence="6">Protein C5</fullName>
    </alternativeName>
</protein>
<evidence type="ECO:0000313" key="10">
    <source>
        <dbReference type="Proteomes" id="UP000014184"/>
    </source>
</evidence>
<dbReference type="SUPFAM" id="SSF54211">
    <property type="entry name" value="Ribosomal protein S5 domain 2-like"/>
    <property type="match status" value="1"/>
</dbReference>
<evidence type="ECO:0000256" key="3">
    <source>
        <dbReference type="ARBA" id="ARBA00022759"/>
    </source>
</evidence>
<keyword evidence="4 6" id="KW-0378">Hydrolase</keyword>
<dbReference type="InterPro" id="IPR020568">
    <property type="entry name" value="Ribosomal_Su5_D2-typ_SF"/>
</dbReference>
<evidence type="ECO:0000256" key="1">
    <source>
        <dbReference type="ARBA" id="ARBA00022694"/>
    </source>
</evidence>
<evidence type="ECO:0000256" key="7">
    <source>
        <dbReference type="NCBIfam" id="TIGR00188"/>
    </source>
</evidence>
<keyword evidence="5 6" id="KW-0694">RNA-binding</keyword>
<evidence type="ECO:0000256" key="2">
    <source>
        <dbReference type="ARBA" id="ARBA00022722"/>
    </source>
</evidence>
<dbReference type="Pfam" id="PF00825">
    <property type="entry name" value="Ribonuclease_P"/>
    <property type="match status" value="1"/>
</dbReference>
<dbReference type="GO" id="GO:0004526">
    <property type="term" value="F:ribonuclease P activity"/>
    <property type="evidence" value="ECO:0007669"/>
    <property type="project" value="UniProtKB-UniRule"/>
</dbReference>
<dbReference type="InterPro" id="IPR000100">
    <property type="entry name" value="RNase_P"/>
</dbReference>
<evidence type="ECO:0000313" key="9">
    <source>
        <dbReference type="EMBL" id="EOR72860.1"/>
    </source>
</evidence>
<comment type="similarity">
    <text evidence="6">Belongs to the RnpA family.</text>
</comment>